<dbReference type="RefSeq" id="WP_000354840.1">
    <property type="nucleotide sequence ID" value="NZ_AP018935.1"/>
</dbReference>
<gene>
    <name evidence="7" type="primary">cynR</name>
    <name evidence="7" type="ORF">NCTC8184_01791</name>
    <name evidence="6" type="ORF">WA45_08850</name>
</gene>
<dbReference type="SUPFAM" id="SSF46785">
    <property type="entry name" value="Winged helix' DNA-binding domain"/>
    <property type="match status" value="1"/>
</dbReference>
<dbReference type="Pfam" id="PF03466">
    <property type="entry name" value="LysR_substrate"/>
    <property type="match status" value="1"/>
</dbReference>
<evidence type="ECO:0000256" key="3">
    <source>
        <dbReference type="ARBA" id="ARBA00023125"/>
    </source>
</evidence>
<proteinExistence type="inferred from homology"/>
<dbReference type="EMBL" id="LR134265">
    <property type="protein sequence ID" value="VED65731.1"/>
    <property type="molecule type" value="Genomic_DNA"/>
</dbReference>
<dbReference type="PROSITE" id="PS50931">
    <property type="entry name" value="HTH_LYSR"/>
    <property type="match status" value="1"/>
</dbReference>
<dbReference type="Pfam" id="PF00126">
    <property type="entry name" value="HTH_1"/>
    <property type="match status" value="1"/>
</dbReference>
<accession>A0A076Z5V9</accession>
<keyword evidence="3" id="KW-0238">DNA-binding</keyword>
<dbReference type="PANTHER" id="PTHR30346">
    <property type="entry name" value="TRANSCRIPTIONAL DUAL REGULATOR HCAR-RELATED"/>
    <property type="match status" value="1"/>
</dbReference>
<comment type="similarity">
    <text evidence="1">Belongs to the LysR transcriptional regulatory family.</text>
</comment>
<dbReference type="Proteomes" id="UP000035174">
    <property type="component" value="Unassembled WGS sequence"/>
</dbReference>
<protein>
    <submittedName>
        <fullName evidence="6">LysR family transcriptional regulator</fullName>
    </submittedName>
    <submittedName>
        <fullName evidence="7">Transcriptional regulator, LysR family</fullName>
    </submittedName>
</protein>
<evidence type="ECO:0000256" key="2">
    <source>
        <dbReference type="ARBA" id="ARBA00023015"/>
    </source>
</evidence>
<dbReference type="KEGG" id="sagg:EN73_03910"/>
<dbReference type="GO" id="GO:0032993">
    <property type="term" value="C:protein-DNA complex"/>
    <property type="evidence" value="ECO:0007669"/>
    <property type="project" value="TreeGrafter"/>
</dbReference>
<dbReference type="InterPro" id="IPR036388">
    <property type="entry name" value="WH-like_DNA-bd_sf"/>
</dbReference>
<dbReference type="InterPro" id="IPR000847">
    <property type="entry name" value="LysR_HTH_N"/>
</dbReference>
<keyword evidence="4" id="KW-0804">Transcription</keyword>
<dbReference type="SUPFAM" id="SSF53850">
    <property type="entry name" value="Periplasmic binding protein-like II"/>
    <property type="match status" value="1"/>
</dbReference>
<dbReference type="SMR" id="A0A076Z5V9"/>
<evidence type="ECO:0000313" key="9">
    <source>
        <dbReference type="Proteomes" id="UP000268870"/>
    </source>
</evidence>
<name>A0A076Z5V9_STRAG</name>
<dbReference type="AlphaFoldDB" id="A0A076Z5V9"/>
<dbReference type="InterPro" id="IPR036390">
    <property type="entry name" value="WH_DNA-bd_sf"/>
</dbReference>
<dbReference type="EMBL" id="LCVB01000032">
    <property type="protein sequence ID" value="KLJ28374.1"/>
    <property type="molecule type" value="Genomic_DNA"/>
</dbReference>
<keyword evidence="2" id="KW-0805">Transcription regulation</keyword>
<dbReference type="PANTHER" id="PTHR30346:SF28">
    <property type="entry name" value="HTH-TYPE TRANSCRIPTIONAL REGULATOR CYNR"/>
    <property type="match status" value="1"/>
</dbReference>
<dbReference type="Gene3D" id="1.10.10.10">
    <property type="entry name" value="Winged helix-like DNA-binding domain superfamily/Winged helix DNA-binding domain"/>
    <property type="match status" value="1"/>
</dbReference>
<feature type="domain" description="HTH lysR-type" evidence="5">
    <location>
        <begin position="1"/>
        <end position="58"/>
    </location>
</feature>
<dbReference type="GO" id="GO:0003677">
    <property type="term" value="F:DNA binding"/>
    <property type="evidence" value="ECO:0007669"/>
    <property type="project" value="UniProtKB-KW"/>
</dbReference>
<dbReference type="PRINTS" id="PR00039">
    <property type="entry name" value="HTHLYSR"/>
</dbReference>
<dbReference type="FunFam" id="1.10.10.10:FF:000001">
    <property type="entry name" value="LysR family transcriptional regulator"/>
    <property type="match status" value="1"/>
</dbReference>
<reference evidence="7 9" key="2">
    <citation type="submission" date="2018-12" db="EMBL/GenBank/DDBJ databases">
        <authorList>
            <consortium name="Pathogen Informatics"/>
        </authorList>
    </citation>
    <scope>NUCLEOTIDE SEQUENCE [LARGE SCALE GENOMIC DNA]</scope>
    <source>
        <strain evidence="7 9">NCTC8184</strain>
    </source>
</reference>
<evidence type="ECO:0000256" key="4">
    <source>
        <dbReference type="ARBA" id="ARBA00023163"/>
    </source>
</evidence>
<evidence type="ECO:0000313" key="7">
    <source>
        <dbReference type="EMBL" id="VED65731.1"/>
    </source>
</evidence>
<dbReference type="GO" id="GO:0003700">
    <property type="term" value="F:DNA-binding transcription factor activity"/>
    <property type="evidence" value="ECO:0007669"/>
    <property type="project" value="InterPro"/>
</dbReference>
<organism evidence="6 8">
    <name type="scientific">Streptococcus agalactiae</name>
    <dbReference type="NCBI Taxonomy" id="1311"/>
    <lineage>
        <taxon>Bacteria</taxon>
        <taxon>Bacillati</taxon>
        <taxon>Bacillota</taxon>
        <taxon>Bacilli</taxon>
        <taxon>Lactobacillales</taxon>
        <taxon>Streptococcaceae</taxon>
        <taxon>Streptococcus</taxon>
    </lineage>
</organism>
<evidence type="ECO:0000313" key="6">
    <source>
        <dbReference type="EMBL" id="KLJ28374.1"/>
    </source>
</evidence>
<dbReference type="Gene3D" id="3.40.190.290">
    <property type="match status" value="1"/>
</dbReference>
<dbReference type="CDD" id="cd05466">
    <property type="entry name" value="PBP2_LTTR_substrate"/>
    <property type="match status" value="1"/>
</dbReference>
<dbReference type="Proteomes" id="UP000268870">
    <property type="component" value="Chromosome"/>
</dbReference>
<sequence length="294" mass="33395">MDIRQLTYFIAVAEAKNYSRAAKSLFVTQPTLSQSIKKLEAELNTILFLQNGRQLALTEAGEILYEKGQLLMTNVNQMVTEIQQLNQEKKEGIRVGLTSLFAIQFMKQISTFMATHSNVEVSLIQDGSRKLQELLAKGKIDIGLLSFPSTRNDITIEPLQTSTKGYKVSIVMPKSHPLATLPEIELNDLRDYKVASLNEHYMLGEMLPRKCRALGFDPHIVFKHNDWEVLIHSLQDLNAVTILPSEFESISQVQDLCWVPLKDKNNFYPIGIAYRNDTSFSPMIEEFLSLLKTN</sequence>
<evidence type="ECO:0000256" key="1">
    <source>
        <dbReference type="ARBA" id="ARBA00009437"/>
    </source>
</evidence>
<reference evidence="6 8" key="1">
    <citation type="journal article" date="2015" name="PLoS ONE">
        <title>Genomic analysis reveals the molecular basis for capsule loss in the group B streptococcus population.</title>
        <authorList>
            <consortium name="DEVANI Consortium"/>
            <person name="Rosini R."/>
            <person name="Campisi E."/>
            <person name="De Chiara M."/>
            <person name="Tettelin H."/>
            <person name="Rinaudo D."/>
            <person name="Toniolo C."/>
            <person name="Metruccio M."/>
            <person name="Guidotti S."/>
            <person name="Sorensen U.B."/>
            <person name="Kilian M."/>
            <person name="Ramirez M."/>
            <person name="Janulczyk R."/>
            <person name="Donati C."/>
            <person name="Grandi G."/>
            <person name="Margarit I."/>
        </authorList>
    </citation>
    <scope>NUCLEOTIDE SEQUENCE [LARGE SCALE GENOMIC DNA]</scope>
    <source>
        <strain evidence="6 8">ES-PW-063</strain>
    </source>
</reference>
<evidence type="ECO:0000259" key="5">
    <source>
        <dbReference type="PROSITE" id="PS50931"/>
    </source>
</evidence>
<dbReference type="InterPro" id="IPR005119">
    <property type="entry name" value="LysR_subst-bd"/>
</dbReference>
<evidence type="ECO:0000313" key="8">
    <source>
        <dbReference type="Proteomes" id="UP000035174"/>
    </source>
</evidence>